<dbReference type="EMBL" id="JAVYJV010000003">
    <property type="protein sequence ID" value="KAK4375593.1"/>
    <property type="molecule type" value="Genomic_DNA"/>
</dbReference>
<dbReference type="AlphaFoldDB" id="A0AAE1VM96"/>
<proteinExistence type="predicted"/>
<sequence>MHTSGRALCGIYGARLYDFNGPENPDHLAWFLIYESLVLGRSLCQTIVNIIQNNNYIIQHNQTQSQSKNINALKQGYQADEPLYECFRKSRGNEGEERHVYFRELVWIHVGAFEYQAIHLIRMLVEQYRERKKDLYMVFIKLEKA</sequence>
<reference evidence="1" key="1">
    <citation type="submission" date="2023-12" db="EMBL/GenBank/DDBJ databases">
        <title>Genome assembly of Anisodus tanguticus.</title>
        <authorList>
            <person name="Wang Y.-J."/>
        </authorList>
    </citation>
    <scope>NUCLEOTIDE SEQUENCE</scope>
    <source>
        <strain evidence="1">KB-2021</strain>
        <tissue evidence="1">Leaf</tissue>
    </source>
</reference>
<name>A0AAE1VM96_9SOLA</name>
<evidence type="ECO:0000313" key="2">
    <source>
        <dbReference type="Proteomes" id="UP001291623"/>
    </source>
</evidence>
<accession>A0AAE1VM96</accession>
<evidence type="ECO:0000313" key="1">
    <source>
        <dbReference type="EMBL" id="KAK4375593.1"/>
    </source>
</evidence>
<gene>
    <name evidence="1" type="ORF">RND71_006270</name>
</gene>
<keyword evidence="2" id="KW-1185">Reference proteome</keyword>
<comment type="caution">
    <text evidence="1">The sequence shown here is derived from an EMBL/GenBank/DDBJ whole genome shotgun (WGS) entry which is preliminary data.</text>
</comment>
<organism evidence="1 2">
    <name type="scientific">Anisodus tanguticus</name>
    <dbReference type="NCBI Taxonomy" id="243964"/>
    <lineage>
        <taxon>Eukaryota</taxon>
        <taxon>Viridiplantae</taxon>
        <taxon>Streptophyta</taxon>
        <taxon>Embryophyta</taxon>
        <taxon>Tracheophyta</taxon>
        <taxon>Spermatophyta</taxon>
        <taxon>Magnoliopsida</taxon>
        <taxon>eudicotyledons</taxon>
        <taxon>Gunneridae</taxon>
        <taxon>Pentapetalae</taxon>
        <taxon>asterids</taxon>
        <taxon>lamiids</taxon>
        <taxon>Solanales</taxon>
        <taxon>Solanaceae</taxon>
        <taxon>Solanoideae</taxon>
        <taxon>Hyoscyameae</taxon>
        <taxon>Anisodus</taxon>
    </lineage>
</organism>
<protein>
    <submittedName>
        <fullName evidence="1">Uncharacterized protein</fullName>
    </submittedName>
</protein>
<dbReference type="Proteomes" id="UP001291623">
    <property type="component" value="Unassembled WGS sequence"/>
</dbReference>